<protein>
    <submittedName>
        <fullName evidence="2">Uncharacterized protein</fullName>
    </submittedName>
</protein>
<dbReference type="AlphaFoldDB" id="A0A9P6N8Z5"/>
<keyword evidence="3" id="KW-1185">Reference proteome</keyword>
<dbReference type="EMBL" id="MU167547">
    <property type="protein sequence ID" value="KAG0139638.1"/>
    <property type="molecule type" value="Genomic_DNA"/>
</dbReference>
<proteinExistence type="predicted"/>
<gene>
    <name evidence="2" type="ORF">CROQUDRAFT_101252</name>
</gene>
<sequence>MYPALVVPSMQINGFIPPLPHFALWRLLSHVGDHNDDVFMTCSFSLLQSIRCILDSGVLLLRDSNVSPVALLNSPCVSKRILNLLIEPYEVTVVKRRLDQKRLWSNSVELNEAINDQLKPVQGKLLVCRAPNIGGCEGYNGPSNHKDGFIYVYMYRKLSDVRTPGLHPTVPMVYATLRELSNSLSTVMAGGRCYTSSTKRVRVRVEVVRSGRLIASTLRLADRFSVIGYRTARAERDKKRERLTRDSFTIGSHISTRGTTAAPTRAYLEGRRTREHLETPHSATNSRPK</sequence>
<feature type="region of interest" description="Disordered" evidence="1">
    <location>
        <begin position="248"/>
        <end position="289"/>
    </location>
</feature>
<evidence type="ECO:0000256" key="1">
    <source>
        <dbReference type="SAM" id="MobiDB-lite"/>
    </source>
</evidence>
<dbReference type="Proteomes" id="UP000886653">
    <property type="component" value="Unassembled WGS sequence"/>
</dbReference>
<evidence type="ECO:0000313" key="3">
    <source>
        <dbReference type="Proteomes" id="UP000886653"/>
    </source>
</evidence>
<reference evidence="2" key="1">
    <citation type="submission" date="2013-11" db="EMBL/GenBank/DDBJ databases">
        <title>Genome sequence of the fusiform rust pathogen reveals effectors for host alternation and coevolution with pine.</title>
        <authorList>
            <consortium name="DOE Joint Genome Institute"/>
            <person name="Smith K."/>
            <person name="Pendleton A."/>
            <person name="Kubisiak T."/>
            <person name="Anderson C."/>
            <person name="Salamov A."/>
            <person name="Aerts A."/>
            <person name="Riley R."/>
            <person name="Clum A."/>
            <person name="Lindquist E."/>
            <person name="Ence D."/>
            <person name="Campbell M."/>
            <person name="Kronenberg Z."/>
            <person name="Feau N."/>
            <person name="Dhillon B."/>
            <person name="Hamelin R."/>
            <person name="Burleigh J."/>
            <person name="Smith J."/>
            <person name="Yandell M."/>
            <person name="Nelson C."/>
            <person name="Grigoriev I."/>
            <person name="Davis J."/>
        </authorList>
    </citation>
    <scope>NUCLEOTIDE SEQUENCE</scope>
    <source>
        <strain evidence="2">G11</strain>
    </source>
</reference>
<name>A0A9P6N8Z5_9BASI</name>
<evidence type="ECO:0000313" key="2">
    <source>
        <dbReference type="EMBL" id="KAG0139638.1"/>
    </source>
</evidence>
<organism evidence="2 3">
    <name type="scientific">Cronartium quercuum f. sp. fusiforme G11</name>
    <dbReference type="NCBI Taxonomy" id="708437"/>
    <lineage>
        <taxon>Eukaryota</taxon>
        <taxon>Fungi</taxon>
        <taxon>Dikarya</taxon>
        <taxon>Basidiomycota</taxon>
        <taxon>Pucciniomycotina</taxon>
        <taxon>Pucciniomycetes</taxon>
        <taxon>Pucciniales</taxon>
        <taxon>Coleosporiaceae</taxon>
        <taxon>Cronartium</taxon>
    </lineage>
</organism>
<accession>A0A9P6N8Z5</accession>
<comment type="caution">
    <text evidence="2">The sequence shown here is derived from an EMBL/GenBank/DDBJ whole genome shotgun (WGS) entry which is preliminary data.</text>
</comment>
<feature type="compositionally biased region" description="Polar residues" evidence="1">
    <location>
        <begin position="248"/>
        <end position="262"/>
    </location>
</feature>
<feature type="compositionally biased region" description="Basic and acidic residues" evidence="1">
    <location>
        <begin position="268"/>
        <end position="279"/>
    </location>
</feature>